<evidence type="ECO:0000256" key="1">
    <source>
        <dbReference type="SAM" id="MobiDB-lite"/>
    </source>
</evidence>
<reference evidence="2" key="1">
    <citation type="submission" date="2018-04" db="EMBL/GenBank/DDBJ databases">
        <title>WGS assembly of Panicum hallii.</title>
        <authorList>
            <person name="Lovell J."/>
            <person name="Jenkins J."/>
            <person name="Lowry D."/>
            <person name="Mamidi S."/>
            <person name="Sreedasyam A."/>
            <person name="Weng X."/>
            <person name="Barry K."/>
            <person name="Bonette J."/>
            <person name="Campitelli B."/>
            <person name="Daum C."/>
            <person name="Gordon S."/>
            <person name="Gould B."/>
            <person name="Lipzen A."/>
            <person name="Macqueen A."/>
            <person name="Palacio-Mejia J."/>
            <person name="Plott C."/>
            <person name="Shakirov E."/>
            <person name="Shu S."/>
            <person name="Yoshinaga Y."/>
            <person name="Zane M."/>
            <person name="Rokhsar D."/>
            <person name="Grimwood J."/>
            <person name="Schmutz J."/>
            <person name="Juenger T."/>
        </authorList>
    </citation>
    <scope>NUCLEOTIDE SEQUENCE [LARGE SCALE GENOMIC DNA]</scope>
    <source>
        <strain evidence="2">FIL2</strain>
    </source>
</reference>
<evidence type="ECO:0000313" key="2">
    <source>
        <dbReference type="EMBL" id="PVH62513.1"/>
    </source>
</evidence>
<proteinExistence type="predicted"/>
<gene>
    <name evidence="2" type="ORF">PAHAL_3G314500</name>
</gene>
<sequence length="92" mass="9445">MSTPRGSRGNSPRWGSPQKLDFNILPAEGDGSDEESFDPSPGPAEGGSQSSCARDHLETPPSVCSPTPTTGSQTREGFGAEGCSAVTPAPLR</sequence>
<accession>A0A2T8KJZ7</accession>
<name>A0A2T8KJZ7_9POAL</name>
<feature type="region of interest" description="Disordered" evidence="1">
    <location>
        <begin position="1"/>
        <end position="92"/>
    </location>
</feature>
<dbReference type="EMBL" id="CM008048">
    <property type="protein sequence ID" value="PVH62513.1"/>
    <property type="molecule type" value="Genomic_DNA"/>
</dbReference>
<feature type="compositionally biased region" description="Low complexity" evidence="1">
    <location>
        <begin position="59"/>
        <end position="72"/>
    </location>
</feature>
<protein>
    <submittedName>
        <fullName evidence="2">Uncharacterized protein</fullName>
    </submittedName>
</protein>
<dbReference type="AlphaFoldDB" id="A0A2T8KJZ7"/>
<feature type="compositionally biased region" description="Polar residues" evidence="1">
    <location>
        <begin position="1"/>
        <end position="10"/>
    </location>
</feature>
<organism evidence="2">
    <name type="scientific">Panicum hallii</name>
    <dbReference type="NCBI Taxonomy" id="206008"/>
    <lineage>
        <taxon>Eukaryota</taxon>
        <taxon>Viridiplantae</taxon>
        <taxon>Streptophyta</taxon>
        <taxon>Embryophyta</taxon>
        <taxon>Tracheophyta</taxon>
        <taxon>Spermatophyta</taxon>
        <taxon>Magnoliopsida</taxon>
        <taxon>Liliopsida</taxon>
        <taxon>Poales</taxon>
        <taxon>Poaceae</taxon>
        <taxon>PACMAD clade</taxon>
        <taxon>Panicoideae</taxon>
        <taxon>Panicodae</taxon>
        <taxon>Paniceae</taxon>
        <taxon>Panicinae</taxon>
        <taxon>Panicum</taxon>
        <taxon>Panicum sect. Panicum</taxon>
    </lineage>
</organism>
<dbReference type="Gramene" id="PVH62513">
    <property type="protein sequence ID" value="PVH62513"/>
    <property type="gene ID" value="PAHAL_3G314500"/>
</dbReference>
<dbReference type="Proteomes" id="UP000243499">
    <property type="component" value="Chromosome 3"/>
</dbReference>